<reference evidence="1 2" key="1">
    <citation type="journal article" date="2020" name="Cell">
        <title>Large-Scale Comparative Analyses of Tick Genomes Elucidate Their Genetic Diversity and Vector Capacities.</title>
        <authorList>
            <consortium name="Tick Genome and Microbiome Consortium (TIGMIC)"/>
            <person name="Jia N."/>
            <person name="Wang J."/>
            <person name="Shi W."/>
            <person name="Du L."/>
            <person name="Sun Y."/>
            <person name="Zhan W."/>
            <person name="Jiang J.F."/>
            <person name="Wang Q."/>
            <person name="Zhang B."/>
            <person name="Ji P."/>
            <person name="Bell-Sakyi L."/>
            <person name="Cui X.M."/>
            <person name="Yuan T.T."/>
            <person name="Jiang B.G."/>
            <person name="Yang W.F."/>
            <person name="Lam T.T."/>
            <person name="Chang Q.C."/>
            <person name="Ding S.J."/>
            <person name="Wang X.J."/>
            <person name="Zhu J.G."/>
            <person name="Ruan X.D."/>
            <person name="Zhao L."/>
            <person name="Wei J.T."/>
            <person name="Ye R.Z."/>
            <person name="Que T.C."/>
            <person name="Du C.H."/>
            <person name="Zhou Y.H."/>
            <person name="Cheng J.X."/>
            <person name="Dai P.F."/>
            <person name="Guo W.B."/>
            <person name="Han X.H."/>
            <person name="Huang E.J."/>
            <person name="Li L.F."/>
            <person name="Wei W."/>
            <person name="Gao Y.C."/>
            <person name="Liu J.Z."/>
            <person name="Shao H.Z."/>
            <person name="Wang X."/>
            <person name="Wang C.C."/>
            <person name="Yang T.C."/>
            <person name="Huo Q.B."/>
            <person name="Li W."/>
            <person name="Chen H.Y."/>
            <person name="Chen S.E."/>
            <person name="Zhou L.G."/>
            <person name="Ni X.B."/>
            <person name="Tian J.H."/>
            <person name="Sheng Y."/>
            <person name="Liu T."/>
            <person name="Pan Y.S."/>
            <person name="Xia L.Y."/>
            <person name="Li J."/>
            <person name="Zhao F."/>
            <person name="Cao W.C."/>
        </authorList>
    </citation>
    <scope>NUCLEOTIDE SEQUENCE [LARGE SCALE GENOMIC DNA]</scope>
    <source>
        <strain evidence="1">Iper-2018</strain>
    </source>
</reference>
<proteinExistence type="predicted"/>
<keyword evidence="2" id="KW-1185">Reference proteome</keyword>
<evidence type="ECO:0000313" key="2">
    <source>
        <dbReference type="Proteomes" id="UP000805193"/>
    </source>
</evidence>
<name>A0AC60P9N0_IXOPE</name>
<protein>
    <submittedName>
        <fullName evidence="1">Uncharacterized protein</fullName>
    </submittedName>
</protein>
<gene>
    <name evidence="1" type="ORF">HPB47_006736</name>
</gene>
<dbReference type="EMBL" id="JABSTQ010010990">
    <property type="protein sequence ID" value="KAG0416091.1"/>
    <property type="molecule type" value="Genomic_DNA"/>
</dbReference>
<organism evidence="1 2">
    <name type="scientific">Ixodes persulcatus</name>
    <name type="common">Taiga tick</name>
    <dbReference type="NCBI Taxonomy" id="34615"/>
    <lineage>
        <taxon>Eukaryota</taxon>
        <taxon>Metazoa</taxon>
        <taxon>Ecdysozoa</taxon>
        <taxon>Arthropoda</taxon>
        <taxon>Chelicerata</taxon>
        <taxon>Arachnida</taxon>
        <taxon>Acari</taxon>
        <taxon>Parasitiformes</taxon>
        <taxon>Ixodida</taxon>
        <taxon>Ixodoidea</taxon>
        <taxon>Ixodidae</taxon>
        <taxon>Ixodinae</taxon>
        <taxon>Ixodes</taxon>
    </lineage>
</organism>
<accession>A0AC60P9N0</accession>
<sequence>MLAAKANKCVERKESKNRVTTLLFCNMDRSNRAWTKRNLFREGLTEFDEEMIEKKRKILVLLNNCTVHHINPHFSNVEVFFLPPTQRPSSSP</sequence>
<comment type="caution">
    <text evidence="1">The sequence shown here is derived from an EMBL/GenBank/DDBJ whole genome shotgun (WGS) entry which is preliminary data.</text>
</comment>
<dbReference type="Proteomes" id="UP000805193">
    <property type="component" value="Unassembled WGS sequence"/>
</dbReference>
<evidence type="ECO:0000313" key="1">
    <source>
        <dbReference type="EMBL" id="KAG0416091.1"/>
    </source>
</evidence>